<dbReference type="PANTHER" id="PTHR37825">
    <property type="entry name" value="TRNA(MET) CYTIDINE ACETATE LIGASE"/>
    <property type="match status" value="1"/>
</dbReference>
<name>A0A1E7DKX5_9BACI</name>
<comment type="subcellular location">
    <subcellularLocation>
        <location evidence="3">Cytoplasm</location>
    </subcellularLocation>
</comment>
<accession>A0A1E7DKX5</accession>
<dbReference type="AlphaFoldDB" id="A0A1E7DKX5"/>
<dbReference type="InterPro" id="IPR014729">
    <property type="entry name" value="Rossmann-like_a/b/a_fold"/>
</dbReference>
<keyword evidence="3" id="KW-0547">Nucleotide-binding</keyword>
<feature type="binding site" evidence="3">
    <location>
        <position position="163"/>
    </location>
    <ligand>
        <name>ATP</name>
        <dbReference type="ChEBI" id="CHEBI:30616"/>
    </ligand>
</feature>
<feature type="binding site" evidence="3">
    <location>
        <begin position="7"/>
        <end position="20"/>
    </location>
    <ligand>
        <name>ATP</name>
        <dbReference type="ChEBI" id="CHEBI:30616"/>
    </ligand>
</feature>
<dbReference type="NCBIfam" id="NF010191">
    <property type="entry name" value="PRK13670.1"/>
    <property type="match status" value="1"/>
</dbReference>
<comment type="caution">
    <text evidence="3">Lacks conserved residue(s) required for the propagation of feature annotation.</text>
</comment>
<comment type="function">
    <text evidence="3">Catalyzes the formation of N(4)-acetylcytidine (ac(4)C) at the wobble position of elongator tRNA(Met), using acetate and ATP as substrates. First activates an acetate ion to form acetyladenylate (Ac-AMP) and then transfers the acetyl group to tRNA to form ac(4)C34.</text>
</comment>
<dbReference type="InterPro" id="IPR008513">
    <property type="entry name" value="tRNA(Met)_cyd_acetate_ligase"/>
</dbReference>
<dbReference type="GO" id="GO:0016879">
    <property type="term" value="F:ligase activity, forming carbon-nitrogen bonds"/>
    <property type="evidence" value="ECO:0007669"/>
    <property type="project" value="UniProtKB-UniRule"/>
</dbReference>
<dbReference type="HAMAP" id="MF_01539">
    <property type="entry name" value="TmcAL"/>
    <property type="match status" value="1"/>
</dbReference>
<protein>
    <recommendedName>
        <fullName evidence="3">tRNA(Met) cytidine acetate ligase</fullName>
        <ecNumber evidence="3">6.3.4.-</ecNumber>
    </recommendedName>
</protein>
<dbReference type="GO" id="GO:0000049">
    <property type="term" value="F:tRNA binding"/>
    <property type="evidence" value="ECO:0007669"/>
    <property type="project" value="UniProtKB-KW"/>
</dbReference>
<dbReference type="EMBL" id="MAMP01000024">
    <property type="protein sequence ID" value="OES43709.1"/>
    <property type="molecule type" value="Genomic_DNA"/>
</dbReference>
<comment type="caution">
    <text evidence="4">The sequence shown here is derived from an EMBL/GenBank/DDBJ whole genome shotgun (WGS) entry which is preliminary data.</text>
</comment>
<evidence type="ECO:0000313" key="4">
    <source>
        <dbReference type="EMBL" id="OES43709.1"/>
    </source>
</evidence>
<keyword evidence="3" id="KW-0067">ATP-binding</keyword>
<comment type="similarity">
    <text evidence="3">Belongs to the TmcAL family.</text>
</comment>
<dbReference type="GO" id="GO:0005524">
    <property type="term" value="F:ATP binding"/>
    <property type="evidence" value="ECO:0007669"/>
    <property type="project" value="UniProtKB-KW"/>
</dbReference>
<dbReference type="GO" id="GO:0006400">
    <property type="term" value="P:tRNA modification"/>
    <property type="evidence" value="ECO:0007669"/>
    <property type="project" value="UniProtKB-UniRule"/>
</dbReference>
<keyword evidence="1 3" id="KW-0436">Ligase</keyword>
<dbReference type="PANTHER" id="PTHR37825:SF1">
    <property type="entry name" value="TRNA(MET) CYTIDINE ACETATE LIGASE"/>
    <property type="match status" value="1"/>
</dbReference>
<evidence type="ECO:0000256" key="1">
    <source>
        <dbReference type="ARBA" id="ARBA00022598"/>
    </source>
</evidence>
<dbReference type="Gene3D" id="3.40.50.620">
    <property type="entry name" value="HUPs"/>
    <property type="match status" value="1"/>
</dbReference>
<dbReference type="RefSeq" id="WP_069939490.1">
    <property type="nucleotide sequence ID" value="NZ_MAMP01000024.1"/>
</dbReference>
<dbReference type="STRING" id="1714016.BA724_11450"/>
<sequence>MNAAGIIVEYNPFHNGHLYHINETKRLSNADVIIAVMSGSFLQRGEPAVIDKWTRTKMALQHGVDVVVELPYAFSTQKAATFSAGAIDILHHLKCQSFCFGSENGQIEPFLRSVERLAEKNEQLTALVRLFMKEGMSYPSAQTKARDAIFQKDPLPLDLSKPNNILGFHYVQANDTLGSPLMPLTVQRKGAGFHDVKASGSIASATAIRKRLFLTNEAIDDVMPSSAAAYLKNRTLHSWESYWPLLRYHLLSIHPEQLASIYEVEEGIGPRLIQAALKSDSFAAFMERVKTKRYTWTRLQRMMVHILTNTDKETMQQAERVSFIRLLGMTENGRAYIRSIKKDIPVPLLSRTASGSNLLALDIKAARIFASAPNFPKDYADSLFEQEYSAPPLLL</sequence>
<dbReference type="SUPFAM" id="SSF52374">
    <property type="entry name" value="Nucleotidylyl transferase"/>
    <property type="match status" value="1"/>
</dbReference>
<evidence type="ECO:0000313" key="5">
    <source>
        <dbReference type="Proteomes" id="UP000095658"/>
    </source>
</evidence>
<reference evidence="4 5" key="1">
    <citation type="submission" date="2016-06" db="EMBL/GenBank/DDBJ databases">
        <title>Domibacillus iocasae genome sequencing.</title>
        <authorList>
            <person name="Verma A."/>
            <person name="Pal Y."/>
            <person name="Ojha A.K."/>
            <person name="Krishnamurthi S."/>
        </authorList>
    </citation>
    <scope>NUCLEOTIDE SEQUENCE [LARGE SCALE GENOMIC DNA]</scope>
    <source>
        <strain evidence="4 5">DSM 29979</strain>
    </source>
</reference>
<keyword evidence="2 3" id="KW-0819">tRNA processing</keyword>
<dbReference type="Pfam" id="PF05636">
    <property type="entry name" value="HIGH_NTase1"/>
    <property type="match status" value="1"/>
</dbReference>
<proteinExistence type="inferred from homology"/>
<dbReference type="Proteomes" id="UP000095658">
    <property type="component" value="Unassembled WGS sequence"/>
</dbReference>
<feature type="binding site" evidence="3">
    <location>
        <position position="101"/>
    </location>
    <ligand>
        <name>ATP</name>
        <dbReference type="ChEBI" id="CHEBI:30616"/>
    </ligand>
</feature>
<organism evidence="4 5">
    <name type="scientific">Domibacillus iocasae</name>
    <dbReference type="NCBI Taxonomy" id="1714016"/>
    <lineage>
        <taxon>Bacteria</taxon>
        <taxon>Bacillati</taxon>
        <taxon>Bacillota</taxon>
        <taxon>Bacilli</taxon>
        <taxon>Bacillales</taxon>
        <taxon>Bacillaceae</taxon>
        <taxon>Domibacillus</taxon>
    </lineage>
</organism>
<dbReference type="OrthoDB" id="9769796at2"/>
<evidence type="ECO:0000256" key="3">
    <source>
        <dbReference type="HAMAP-Rule" id="MF_01539"/>
    </source>
</evidence>
<feature type="binding site" evidence="3">
    <location>
        <position position="188"/>
    </location>
    <ligand>
        <name>ATP</name>
        <dbReference type="ChEBI" id="CHEBI:30616"/>
    </ligand>
</feature>
<dbReference type="GO" id="GO:0005737">
    <property type="term" value="C:cytoplasm"/>
    <property type="evidence" value="ECO:0007669"/>
    <property type="project" value="UniProtKB-SubCell"/>
</dbReference>
<keyword evidence="3" id="KW-0694">RNA-binding</keyword>
<keyword evidence="3" id="KW-0963">Cytoplasm</keyword>
<comment type="catalytic activity">
    <reaction evidence="3">
        <text>cytidine(34) in elongator tRNA(Met) + acetate + ATP = N(4)-acetylcytidine(34) in elongator tRNA(Met) + AMP + diphosphate</text>
        <dbReference type="Rhea" id="RHEA:58144"/>
        <dbReference type="Rhea" id="RHEA-COMP:10693"/>
        <dbReference type="Rhea" id="RHEA-COMP:10694"/>
        <dbReference type="ChEBI" id="CHEBI:30089"/>
        <dbReference type="ChEBI" id="CHEBI:30616"/>
        <dbReference type="ChEBI" id="CHEBI:33019"/>
        <dbReference type="ChEBI" id="CHEBI:74900"/>
        <dbReference type="ChEBI" id="CHEBI:82748"/>
        <dbReference type="ChEBI" id="CHEBI:456215"/>
    </reaction>
</comment>
<evidence type="ECO:0000256" key="2">
    <source>
        <dbReference type="ARBA" id="ARBA00022694"/>
    </source>
</evidence>
<gene>
    <name evidence="3" type="primary">tmcAL</name>
    <name evidence="4" type="ORF">BA724_11450</name>
</gene>
<keyword evidence="5" id="KW-1185">Reference proteome</keyword>
<keyword evidence="3" id="KW-0820">tRNA-binding</keyword>
<dbReference type="EC" id="6.3.4.-" evidence="3"/>